<feature type="signal peptide" evidence="3">
    <location>
        <begin position="1"/>
        <end position="21"/>
    </location>
</feature>
<feature type="chain" id="PRO_5016109605" evidence="3">
    <location>
        <begin position="22"/>
        <end position="305"/>
    </location>
</feature>
<evidence type="ECO:0000256" key="3">
    <source>
        <dbReference type="SAM" id="SignalP"/>
    </source>
</evidence>
<dbReference type="InterPro" id="IPR000801">
    <property type="entry name" value="Esterase-like"/>
</dbReference>
<keyword evidence="3" id="KW-0732">Signal</keyword>
<dbReference type="RefSeq" id="WP_010798906.1">
    <property type="nucleotide sequence ID" value="NZ_CP069263.1"/>
</dbReference>
<dbReference type="Gene3D" id="3.40.50.1820">
    <property type="entry name" value="alpha/beta hydrolase"/>
    <property type="match status" value="1"/>
</dbReference>
<evidence type="ECO:0000313" key="4">
    <source>
        <dbReference type="EMBL" id="MBF8641431.1"/>
    </source>
</evidence>
<dbReference type="AlphaFoldDB" id="A0A2X2F6Z8"/>
<dbReference type="InterPro" id="IPR052558">
    <property type="entry name" value="Siderophore_Hydrolase_D"/>
</dbReference>
<keyword evidence="2 5" id="KW-0378">Hydrolase</keyword>
<name>A0A2X2F6Z8_PSELU</name>
<dbReference type="EC" id="3.1.-.-" evidence="5"/>
<dbReference type="InterPro" id="IPR029058">
    <property type="entry name" value="AB_hydrolase_fold"/>
</dbReference>
<organism evidence="5 6">
    <name type="scientific">Pseudomonas luteola</name>
    <dbReference type="NCBI Taxonomy" id="47886"/>
    <lineage>
        <taxon>Bacteria</taxon>
        <taxon>Pseudomonadati</taxon>
        <taxon>Pseudomonadota</taxon>
        <taxon>Gammaproteobacteria</taxon>
        <taxon>Pseudomonadales</taxon>
        <taxon>Pseudomonadaceae</taxon>
        <taxon>Pseudomonas</taxon>
    </lineage>
</organism>
<dbReference type="Pfam" id="PF00756">
    <property type="entry name" value="Esterase"/>
    <property type="match status" value="1"/>
</dbReference>
<protein>
    <submittedName>
        <fullName evidence="4">Alpha/beta hydrolase</fullName>
    </submittedName>
    <submittedName>
        <fullName evidence="5">Esterase</fullName>
        <ecNumber evidence="5">3.1.-.-</ecNumber>
    </submittedName>
</protein>
<evidence type="ECO:0000256" key="2">
    <source>
        <dbReference type="ARBA" id="ARBA00022801"/>
    </source>
</evidence>
<sequence>MRIPIILAAVLACLVSLPSLARPNLEEPMDSHILSQSSLPYGFSDFHLRSQDGKRGYHIWIATPHRPVPASGYPSLFLLDGNAALGALSEDNLKQLAEGSSPVLVIIGHDTPLRFDPDTRSYDFTLPTQALGPTHDSLTGSPTGGADHFLDWLDLTLAPELAKRVMLDPNHKAIWGHSYGGLLVLHALLTRPGNFRSYYAASPSLWWGNGQLLQEEAGFDKRLADTSVCLFVLRGKDEPAYPSRLPAESASRVTTSTAEALTMRLVQTPGVSGQYREFEGLGHGAMFNRSLSWTLTHYSAGNACN</sequence>
<reference evidence="5 6" key="1">
    <citation type="submission" date="2018-06" db="EMBL/GenBank/DDBJ databases">
        <authorList>
            <consortium name="Pathogen Informatics"/>
            <person name="Doyle S."/>
        </authorList>
    </citation>
    <scope>NUCLEOTIDE SEQUENCE [LARGE SCALE GENOMIC DNA]</scope>
    <source>
        <strain evidence="5 6">NCTC11842</strain>
    </source>
</reference>
<dbReference type="GO" id="GO:0016788">
    <property type="term" value="F:hydrolase activity, acting on ester bonds"/>
    <property type="evidence" value="ECO:0007669"/>
    <property type="project" value="TreeGrafter"/>
</dbReference>
<reference evidence="4 7" key="2">
    <citation type="submission" date="2020-10" db="EMBL/GenBank/DDBJ databases">
        <title>Genome sequences of Pseudomonas isolates.</title>
        <authorList>
            <person name="Wessels L."/>
            <person name="Reich F."/>
            <person name="Hammerl J."/>
        </authorList>
    </citation>
    <scope>NUCLEOTIDE SEQUENCE [LARGE SCALE GENOMIC DNA]</scope>
    <source>
        <strain evidence="4 7">20-MO00624-0</strain>
    </source>
</reference>
<accession>A0A2X2F6Z8</accession>
<comment type="similarity">
    <text evidence="1">Belongs to the esterase D family.</text>
</comment>
<dbReference type="Proteomes" id="UP000250443">
    <property type="component" value="Unassembled WGS sequence"/>
</dbReference>
<dbReference type="EMBL" id="JADMCD010000005">
    <property type="protein sequence ID" value="MBF8641431.1"/>
    <property type="molecule type" value="Genomic_DNA"/>
</dbReference>
<dbReference type="SUPFAM" id="SSF53474">
    <property type="entry name" value="alpha/beta-Hydrolases"/>
    <property type="match status" value="1"/>
</dbReference>
<gene>
    <name evidence="5" type="primary">besA</name>
    <name evidence="4" type="ORF">IRZ65_12120</name>
    <name evidence="5" type="ORF">NCTC11842_05522</name>
</gene>
<evidence type="ECO:0000313" key="7">
    <source>
        <dbReference type="Proteomes" id="UP000626180"/>
    </source>
</evidence>
<evidence type="ECO:0000313" key="5">
    <source>
        <dbReference type="EMBL" id="SPZ16489.1"/>
    </source>
</evidence>
<dbReference type="PANTHER" id="PTHR40841">
    <property type="entry name" value="SIDEROPHORE TRIACETYLFUSARININE C ESTERASE"/>
    <property type="match status" value="1"/>
</dbReference>
<evidence type="ECO:0000313" key="6">
    <source>
        <dbReference type="Proteomes" id="UP000250443"/>
    </source>
</evidence>
<dbReference type="EMBL" id="UAUF01000015">
    <property type="protein sequence ID" value="SPZ16489.1"/>
    <property type="molecule type" value="Genomic_DNA"/>
</dbReference>
<dbReference type="PANTHER" id="PTHR40841:SF2">
    <property type="entry name" value="SIDEROPHORE-DEGRADING ESTERASE (EUROFUNG)"/>
    <property type="match status" value="1"/>
</dbReference>
<evidence type="ECO:0000256" key="1">
    <source>
        <dbReference type="ARBA" id="ARBA00005622"/>
    </source>
</evidence>
<keyword evidence="7" id="KW-1185">Reference proteome</keyword>
<proteinExistence type="inferred from homology"/>
<dbReference type="Proteomes" id="UP000626180">
    <property type="component" value="Unassembled WGS sequence"/>
</dbReference>